<proteinExistence type="predicted"/>
<comment type="caution">
    <text evidence="1">The sequence shown here is derived from an EMBL/GenBank/DDBJ whole genome shotgun (WGS) entry which is preliminary data.</text>
</comment>
<name>A0ABQ1M171_9PROT</name>
<keyword evidence="2" id="KW-1185">Reference proteome</keyword>
<protein>
    <submittedName>
        <fullName evidence="1">Uncharacterized protein</fullName>
    </submittedName>
</protein>
<dbReference type="EMBL" id="BMCH01000004">
    <property type="protein sequence ID" value="GGC33107.1"/>
    <property type="molecule type" value="Genomic_DNA"/>
</dbReference>
<evidence type="ECO:0000313" key="2">
    <source>
        <dbReference type="Proteomes" id="UP000637769"/>
    </source>
</evidence>
<reference evidence="2" key="1">
    <citation type="journal article" date="2019" name="Int. J. Syst. Evol. Microbiol.">
        <title>The Global Catalogue of Microorganisms (GCM) 10K type strain sequencing project: providing services to taxonomists for standard genome sequencing and annotation.</title>
        <authorList>
            <consortium name="The Broad Institute Genomics Platform"/>
            <consortium name="The Broad Institute Genome Sequencing Center for Infectious Disease"/>
            <person name="Wu L."/>
            <person name="Ma J."/>
        </authorList>
    </citation>
    <scope>NUCLEOTIDE SEQUENCE [LARGE SCALE GENOMIC DNA]</scope>
    <source>
        <strain evidence="2">CCM 7132</strain>
    </source>
</reference>
<gene>
    <name evidence="1" type="ORF">GCM10007207_18200</name>
</gene>
<accession>A0ABQ1M171</accession>
<organism evidence="1 2">
    <name type="scientific">Asaia siamensis</name>
    <dbReference type="NCBI Taxonomy" id="110479"/>
    <lineage>
        <taxon>Bacteria</taxon>
        <taxon>Pseudomonadati</taxon>
        <taxon>Pseudomonadota</taxon>
        <taxon>Alphaproteobacteria</taxon>
        <taxon>Acetobacterales</taxon>
        <taxon>Acetobacteraceae</taxon>
        <taxon>Asaia</taxon>
    </lineage>
</organism>
<sequence length="95" mass="11053">MIDSPLQPMGLATDRDPHLVQTPEITRPGLRALQRAGIGHTKFQALSSDRLIRDPDPPLVQHLFHKMKARWEAEVWPHRMRYQLTQKTVLFVAHR</sequence>
<evidence type="ECO:0000313" key="1">
    <source>
        <dbReference type="EMBL" id="GGC33107.1"/>
    </source>
</evidence>
<dbReference type="Proteomes" id="UP000637769">
    <property type="component" value="Unassembled WGS sequence"/>
</dbReference>